<dbReference type="GO" id="GO:0045332">
    <property type="term" value="P:phospholipid translocation"/>
    <property type="evidence" value="ECO:0007669"/>
    <property type="project" value="TreeGrafter"/>
</dbReference>
<keyword evidence="1" id="KW-0812">Transmembrane</keyword>
<dbReference type="Proteomes" id="UP001328107">
    <property type="component" value="Unassembled WGS sequence"/>
</dbReference>
<name>A0AAN5D0G7_9BILA</name>
<accession>A0AAN5D0G7</accession>
<keyword evidence="3" id="KW-1185">Reference proteome</keyword>
<evidence type="ECO:0000313" key="2">
    <source>
        <dbReference type="EMBL" id="GMR54591.1"/>
    </source>
</evidence>
<keyword evidence="1" id="KW-0472">Membrane</keyword>
<feature type="non-terminal residue" evidence="2">
    <location>
        <position position="1"/>
    </location>
</feature>
<proteinExistence type="predicted"/>
<sequence>NRKIVIGVAEGITNTIATTKIFPQTSPYGPQSCSVPLSLQAGMIVYVTKGSAFPADLLLLSSSEPAGIAYIETANLDGETNLKIRKGLPSTASLVHRDHLTNELKDTLACCEEPNKRLYSFQGFMKMVALESRNDRVFLADKSQFLQRGAKLRNTDWVYALVVYAGNETKFMLNSVRTKRKKSRIEQLTNYLMVCQFGMLLMASVVYTY</sequence>
<dbReference type="AlphaFoldDB" id="A0AAN5D0G7"/>
<organism evidence="2 3">
    <name type="scientific">Pristionchus mayeri</name>
    <dbReference type="NCBI Taxonomy" id="1317129"/>
    <lineage>
        <taxon>Eukaryota</taxon>
        <taxon>Metazoa</taxon>
        <taxon>Ecdysozoa</taxon>
        <taxon>Nematoda</taxon>
        <taxon>Chromadorea</taxon>
        <taxon>Rhabditida</taxon>
        <taxon>Rhabditina</taxon>
        <taxon>Diplogasteromorpha</taxon>
        <taxon>Diplogasteroidea</taxon>
        <taxon>Neodiplogasteridae</taxon>
        <taxon>Pristionchus</taxon>
    </lineage>
</organism>
<dbReference type="PANTHER" id="PTHR24092">
    <property type="entry name" value="PROBABLE PHOSPHOLIPID-TRANSPORTING ATPASE"/>
    <property type="match status" value="1"/>
</dbReference>
<reference evidence="3" key="1">
    <citation type="submission" date="2022-10" db="EMBL/GenBank/DDBJ databases">
        <title>Genome assembly of Pristionchus species.</title>
        <authorList>
            <person name="Yoshida K."/>
            <person name="Sommer R.J."/>
        </authorList>
    </citation>
    <scope>NUCLEOTIDE SEQUENCE [LARGE SCALE GENOMIC DNA]</scope>
    <source>
        <strain evidence="3">RS5460</strain>
    </source>
</reference>
<dbReference type="GO" id="GO:0005886">
    <property type="term" value="C:plasma membrane"/>
    <property type="evidence" value="ECO:0007669"/>
    <property type="project" value="TreeGrafter"/>
</dbReference>
<dbReference type="SUPFAM" id="SSF81653">
    <property type="entry name" value="Calcium ATPase, transduction domain A"/>
    <property type="match status" value="1"/>
</dbReference>
<dbReference type="Gene3D" id="2.70.150.10">
    <property type="entry name" value="Calcium-transporting ATPase, cytoplasmic transduction domain A"/>
    <property type="match status" value="1"/>
</dbReference>
<gene>
    <name evidence="2" type="ORF">PMAYCL1PPCAC_24786</name>
</gene>
<evidence type="ECO:0000313" key="3">
    <source>
        <dbReference type="Proteomes" id="UP001328107"/>
    </source>
</evidence>
<dbReference type="InterPro" id="IPR008250">
    <property type="entry name" value="ATPase_P-typ_transduc_dom_A_sf"/>
</dbReference>
<dbReference type="GO" id="GO:0005802">
    <property type="term" value="C:trans-Golgi network"/>
    <property type="evidence" value="ECO:0007669"/>
    <property type="project" value="TreeGrafter"/>
</dbReference>
<dbReference type="GO" id="GO:0140326">
    <property type="term" value="F:ATPase-coupled intramembrane lipid transporter activity"/>
    <property type="evidence" value="ECO:0007669"/>
    <property type="project" value="TreeGrafter"/>
</dbReference>
<protein>
    <submittedName>
        <fullName evidence="2">Uncharacterized protein</fullName>
    </submittedName>
</protein>
<feature type="transmembrane region" description="Helical" evidence="1">
    <location>
        <begin position="188"/>
        <end position="207"/>
    </location>
</feature>
<evidence type="ECO:0000256" key="1">
    <source>
        <dbReference type="SAM" id="Phobius"/>
    </source>
</evidence>
<comment type="caution">
    <text evidence="2">The sequence shown here is derived from an EMBL/GenBank/DDBJ whole genome shotgun (WGS) entry which is preliminary data.</text>
</comment>
<feature type="non-terminal residue" evidence="2">
    <location>
        <position position="209"/>
    </location>
</feature>
<keyword evidence="1" id="KW-1133">Transmembrane helix</keyword>
<dbReference type="PANTHER" id="PTHR24092:SF150">
    <property type="entry name" value="PHOSPHOLIPID-TRANSPORTING ATPASE"/>
    <property type="match status" value="1"/>
</dbReference>
<dbReference type="EMBL" id="BTRK01000005">
    <property type="protein sequence ID" value="GMR54591.1"/>
    <property type="molecule type" value="Genomic_DNA"/>
</dbReference>